<dbReference type="RefSeq" id="WP_344660177.1">
    <property type="nucleotide sequence ID" value="NZ_BAAAQM010000037.1"/>
</dbReference>
<organism evidence="3 4">
    <name type="scientific">Catenulispora subtropica</name>
    <dbReference type="NCBI Taxonomy" id="450798"/>
    <lineage>
        <taxon>Bacteria</taxon>
        <taxon>Bacillati</taxon>
        <taxon>Actinomycetota</taxon>
        <taxon>Actinomycetes</taxon>
        <taxon>Catenulisporales</taxon>
        <taxon>Catenulisporaceae</taxon>
        <taxon>Catenulispora</taxon>
    </lineage>
</organism>
<keyword evidence="4" id="KW-1185">Reference proteome</keyword>
<dbReference type="Pfam" id="PF00092">
    <property type="entry name" value="VWA"/>
    <property type="match status" value="1"/>
</dbReference>
<dbReference type="SMART" id="SM00327">
    <property type="entry name" value="VWA"/>
    <property type="match status" value="1"/>
</dbReference>
<gene>
    <name evidence="3" type="ORF">GCM10009838_56670</name>
</gene>
<feature type="region of interest" description="Disordered" evidence="1">
    <location>
        <begin position="205"/>
        <end position="265"/>
    </location>
</feature>
<protein>
    <recommendedName>
        <fullName evidence="2">VWFA domain-containing protein</fullName>
    </recommendedName>
</protein>
<sequence length="265" mass="28066">MTTGPEEMDIPGGPMTKRSVNFYWLLDCSGSMSVNGKMAALNTAIREAVPELRSVAQGYPAAQLLIRTVRFSERADWHGPGATAIETYVWNDLVAAGGSTAMGSAFKLVADEFQSPTMPSRAMRPVLVLVSDGQPTDDWRSGLRAIEATDWGRKAVRVAVAIGDDADRQMMQEFVNDPELPVLRAQNGKQIAAAIRWASTNALNMASSGSGSPSPGAGTSRGGGAASTTFGAAPTVTRTRTRFPFGAGSAQPHGNILDDDPDFFD</sequence>
<feature type="domain" description="VWFA" evidence="2">
    <location>
        <begin position="21"/>
        <end position="203"/>
    </location>
</feature>
<dbReference type="Gene3D" id="3.40.50.410">
    <property type="entry name" value="von Willebrand factor, type A domain"/>
    <property type="match status" value="1"/>
</dbReference>
<dbReference type="PROSITE" id="PS50234">
    <property type="entry name" value="VWFA"/>
    <property type="match status" value="1"/>
</dbReference>
<dbReference type="InterPro" id="IPR036465">
    <property type="entry name" value="vWFA_dom_sf"/>
</dbReference>
<comment type="caution">
    <text evidence="3">The sequence shown here is derived from an EMBL/GenBank/DDBJ whole genome shotgun (WGS) entry which is preliminary data.</text>
</comment>
<evidence type="ECO:0000313" key="4">
    <source>
        <dbReference type="Proteomes" id="UP001499854"/>
    </source>
</evidence>
<evidence type="ECO:0000259" key="2">
    <source>
        <dbReference type="PROSITE" id="PS50234"/>
    </source>
</evidence>
<evidence type="ECO:0000313" key="3">
    <source>
        <dbReference type="EMBL" id="GAA1986712.1"/>
    </source>
</evidence>
<dbReference type="EMBL" id="BAAAQM010000037">
    <property type="protein sequence ID" value="GAA1986712.1"/>
    <property type="molecule type" value="Genomic_DNA"/>
</dbReference>
<reference evidence="3 4" key="1">
    <citation type="journal article" date="2019" name="Int. J. Syst. Evol. Microbiol.">
        <title>The Global Catalogue of Microorganisms (GCM) 10K type strain sequencing project: providing services to taxonomists for standard genome sequencing and annotation.</title>
        <authorList>
            <consortium name="The Broad Institute Genomics Platform"/>
            <consortium name="The Broad Institute Genome Sequencing Center for Infectious Disease"/>
            <person name="Wu L."/>
            <person name="Ma J."/>
        </authorList>
    </citation>
    <scope>NUCLEOTIDE SEQUENCE [LARGE SCALE GENOMIC DNA]</scope>
    <source>
        <strain evidence="3 4">JCM 16013</strain>
    </source>
</reference>
<name>A0ABN2SHI3_9ACTN</name>
<dbReference type="InterPro" id="IPR002035">
    <property type="entry name" value="VWF_A"/>
</dbReference>
<dbReference type="Proteomes" id="UP001499854">
    <property type="component" value="Unassembled WGS sequence"/>
</dbReference>
<feature type="compositionally biased region" description="Low complexity" evidence="1">
    <location>
        <begin position="206"/>
        <end position="218"/>
    </location>
</feature>
<feature type="compositionally biased region" description="Low complexity" evidence="1">
    <location>
        <begin position="226"/>
        <end position="238"/>
    </location>
</feature>
<evidence type="ECO:0000256" key="1">
    <source>
        <dbReference type="SAM" id="MobiDB-lite"/>
    </source>
</evidence>
<proteinExistence type="predicted"/>
<dbReference type="SUPFAM" id="SSF53300">
    <property type="entry name" value="vWA-like"/>
    <property type="match status" value="1"/>
</dbReference>
<accession>A0ABN2SHI3</accession>